<dbReference type="PANTHER" id="PTHR45844:SF19">
    <property type="entry name" value="TRANSCRIPTION FACTOR BHLH106-RELATED"/>
    <property type="match status" value="1"/>
</dbReference>
<dbReference type="SMART" id="SM00353">
    <property type="entry name" value="HLH"/>
    <property type="match status" value="1"/>
</dbReference>
<keyword evidence="4" id="KW-0804">Transcription</keyword>
<dbReference type="SUPFAM" id="SSF47459">
    <property type="entry name" value="HLH, helix-loop-helix DNA-binding domain"/>
    <property type="match status" value="1"/>
</dbReference>
<dbReference type="Pfam" id="PF00010">
    <property type="entry name" value="HLH"/>
    <property type="match status" value="1"/>
</dbReference>
<evidence type="ECO:0000313" key="9">
    <source>
        <dbReference type="Proteomes" id="UP000594263"/>
    </source>
</evidence>
<evidence type="ECO:0000313" key="8">
    <source>
        <dbReference type="EnsemblPlants" id="Kaladp0095s0146.1.v1.1"/>
    </source>
</evidence>
<dbReference type="InterPro" id="IPR045847">
    <property type="entry name" value="AIG1-like"/>
</dbReference>
<feature type="domain" description="BHLH" evidence="7">
    <location>
        <begin position="53"/>
        <end position="102"/>
    </location>
</feature>
<feature type="compositionally biased region" description="Low complexity" evidence="6">
    <location>
        <begin position="227"/>
        <end position="236"/>
    </location>
</feature>
<accession>A0A7N0UZR9</accession>
<dbReference type="Proteomes" id="UP000594263">
    <property type="component" value="Unplaced"/>
</dbReference>
<dbReference type="InterPro" id="IPR036638">
    <property type="entry name" value="HLH_DNA-bd_sf"/>
</dbReference>
<sequence>MLPGASSEKSELYRIMTGMCSTSFDVGSSFLPSDSFDQAFCDSSSESAQRALAALRNHKEAEKRRRERINSHLDKLRSILPCSSKTDKASLLAKVVERVRELKQEAAMMEQTSRKTESYCLIPSESDEVTVYSSSDDGGRLIFKASLCCEDRSDLMPELIGILKSLRLKTLRAEMCTVGGRIRNVLVVAADSEHSIESIHFLQSALKGLVQKSSDTSADRSKRRRMAASAARQLRS</sequence>
<dbReference type="OMA" id="YSFLAGN"/>
<dbReference type="AlphaFoldDB" id="A0A7N0UZR9"/>
<dbReference type="PROSITE" id="PS50888">
    <property type="entry name" value="BHLH"/>
    <property type="match status" value="1"/>
</dbReference>
<keyword evidence="3" id="KW-0238">DNA-binding</keyword>
<evidence type="ECO:0000256" key="3">
    <source>
        <dbReference type="ARBA" id="ARBA00023125"/>
    </source>
</evidence>
<dbReference type="InterPro" id="IPR011598">
    <property type="entry name" value="bHLH_dom"/>
</dbReference>
<evidence type="ECO:0000256" key="2">
    <source>
        <dbReference type="ARBA" id="ARBA00023015"/>
    </source>
</evidence>
<dbReference type="EnsemblPlants" id="Kaladp0095s0146.1.v1.1">
    <property type="protein sequence ID" value="Kaladp0095s0146.1.v1.1"/>
    <property type="gene ID" value="Kaladp0095s0146.v1.1"/>
</dbReference>
<comment type="subcellular location">
    <subcellularLocation>
        <location evidence="1">Nucleus</location>
    </subcellularLocation>
</comment>
<dbReference type="GO" id="GO:0003677">
    <property type="term" value="F:DNA binding"/>
    <property type="evidence" value="ECO:0007669"/>
    <property type="project" value="UniProtKB-KW"/>
</dbReference>
<evidence type="ECO:0000256" key="5">
    <source>
        <dbReference type="ARBA" id="ARBA00023242"/>
    </source>
</evidence>
<protein>
    <recommendedName>
        <fullName evidence="7">BHLH domain-containing protein</fullName>
    </recommendedName>
</protein>
<reference evidence="8" key="1">
    <citation type="submission" date="2021-01" db="UniProtKB">
        <authorList>
            <consortium name="EnsemblPlants"/>
        </authorList>
    </citation>
    <scope>IDENTIFICATION</scope>
</reference>
<evidence type="ECO:0000256" key="4">
    <source>
        <dbReference type="ARBA" id="ARBA00023163"/>
    </source>
</evidence>
<dbReference type="GO" id="GO:0005634">
    <property type="term" value="C:nucleus"/>
    <property type="evidence" value="ECO:0007669"/>
    <property type="project" value="UniProtKB-SubCell"/>
</dbReference>
<dbReference type="Gramene" id="Kaladp0095s0146.1.v1.1">
    <property type="protein sequence ID" value="Kaladp0095s0146.1.v1.1"/>
    <property type="gene ID" value="Kaladp0095s0146.v1.1"/>
</dbReference>
<dbReference type="GO" id="GO:0046983">
    <property type="term" value="F:protein dimerization activity"/>
    <property type="evidence" value="ECO:0007669"/>
    <property type="project" value="InterPro"/>
</dbReference>
<dbReference type="FunFam" id="4.10.280.10:FF:000070">
    <property type="entry name" value="transcription factor bHLH30"/>
    <property type="match status" value="1"/>
</dbReference>
<feature type="region of interest" description="Disordered" evidence="6">
    <location>
        <begin position="213"/>
        <end position="236"/>
    </location>
</feature>
<keyword evidence="9" id="KW-1185">Reference proteome</keyword>
<proteinExistence type="predicted"/>
<evidence type="ECO:0000256" key="6">
    <source>
        <dbReference type="SAM" id="MobiDB-lite"/>
    </source>
</evidence>
<keyword evidence="5" id="KW-0539">Nucleus</keyword>
<keyword evidence="2" id="KW-0805">Transcription regulation</keyword>
<organism evidence="8 9">
    <name type="scientific">Kalanchoe fedtschenkoi</name>
    <name type="common">Lavender scallops</name>
    <name type="synonym">South American air plant</name>
    <dbReference type="NCBI Taxonomy" id="63787"/>
    <lineage>
        <taxon>Eukaryota</taxon>
        <taxon>Viridiplantae</taxon>
        <taxon>Streptophyta</taxon>
        <taxon>Embryophyta</taxon>
        <taxon>Tracheophyta</taxon>
        <taxon>Spermatophyta</taxon>
        <taxon>Magnoliopsida</taxon>
        <taxon>eudicotyledons</taxon>
        <taxon>Gunneridae</taxon>
        <taxon>Pentapetalae</taxon>
        <taxon>Saxifragales</taxon>
        <taxon>Crassulaceae</taxon>
        <taxon>Kalanchoe</taxon>
    </lineage>
</organism>
<dbReference type="GO" id="GO:0003700">
    <property type="term" value="F:DNA-binding transcription factor activity"/>
    <property type="evidence" value="ECO:0007669"/>
    <property type="project" value="InterPro"/>
</dbReference>
<evidence type="ECO:0000256" key="1">
    <source>
        <dbReference type="ARBA" id="ARBA00004123"/>
    </source>
</evidence>
<dbReference type="PANTHER" id="PTHR45844">
    <property type="entry name" value="TRANSCRIPTION FACTOR BHLH30"/>
    <property type="match status" value="1"/>
</dbReference>
<dbReference type="Gene3D" id="4.10.280.10">
    <property type="entry name" value="Helix-loop-helix DNA-binding domain"/>
    <property type="match status" value="1"/>
</dbReference>
<dbReference type="CDD" id="cd11455">
    <property type="entry name" value="bHLH_AtAIG1_like"/>
    <property type="match status" value="1"/>
</dbReference>
<name>A0A7N0UZR9_KALFE</name>
<evidence type="ECO:0000259" key="7">
    <source>
        <dbReference type="PROSITE" id="PS50888"/>
    </source>
</evidence>